<organism evidence="1 2">
    <name type="scientific">Ancylostoma caninum</name>
    <name type="common">Dog hookworm</name>
    <dbReference type="NCBI Taxonomy" id="29170"/>
    <lineage>
        <taxon>Eukaryota</taxon>
        <taxon>Metazoa</taxon>
        <taxon>Ecdysozoa</taxon>
        <taxon>Nematoda</taxon>
        <taxon>Chromadorea</taxon>
        <taxon>Rhabditida</taxon>
        <taxon>Rhabditina</taxon>
        <taxon>Rhabditomorpha</taxon>
        <taxon>Strongyloidea</taxon>
        <taxon>Ancylostomatidae</taxon>
        <taxon>Ancylostomatinae</taxon>
        <taxon>Ancylostoma</taxon>
    </lineage>
</organism>
<name>A0A368F8V1_ANCCA</name>
<comment type="caution">
    <text evidence="1">The sequence shown here is derived from an EMBL/GenBank/DDBJ whole genome shotgun (WGS) entry which is preliminary data.</text>
</comment>
<evidence type="ECO:0000313" key="1">
    <source>
        <dbReference type="EMBL" id="RCN28576.1"/>
    </source>
</evidence>
<evidence type="ECO:0000313" key="2">
    <source>
        <dbReference type="Proteomes" id="UP000252519"/>
    </source>
</evidence>
<accession>A0A368F8V1</accession>
<protein>
    <submittedName>
        <fullName evidence="1">Uncharacterized protein</fullName>
    </submittedName>
</protein>
<proteinExistence type="predicted"/>
<dbReference type="AlphaFoldDB" id="A0A368F8V1"/>
<keyword evidence="2" id="KW-1185">Reference proteome</keyword>
<gene>
    <name evidence="1" type="ORF">ANCCAN_25678</name>
</gene>
<dbReference type="EMBL" id="JOJR01002485">
    <property type="protein sequence ID" value="RCN28576.1"/>
    <property type="molecule type" value="Genomic_DNA"/>
</dbReference>
<sequence length="93" mass="10558">MFSRSQFLLNGSVWQWTRGTSKEILYEPRINSLPVPFAVPWSKFLSEHAWGRTAIWFGEGLRCTTSTSATCSPFSPLCVHVTALQCRTLYEGK</sequence>
<reference evidence="1 2" key="1">
    <citation type="submission" date="2014-10" db="EMBL/GenBank/DDBJ databases">
        <title>Draft genome of the hookworm Ancylostoma caninum.</title>
        <authorList>
            <person name="Mitreva M."/>
        </authorList>
    </citation>
    <scope>NUCLEOTIDE SEQUENCE [LARGE SCALE GENOMIC DNA]</scope>
    <source>
        <strain evidence="1 2">Baltimore</strain>
    </source>
</reference>
<dbReference type="Proteomes" id="UP000252519">
    <property type="component" value="Unassembled WGS sequence"/>
</dbReference>